<reference evidence="2 3" key="1">
    <citation type="submission" date="2018-02" db="EMBL/GenBank/DDBJ databases">
        <title>8 Nocardia nova and 1 Nocardia cyriacigeorgica strain used for evolution to TMP-SMX.</title>
        <authorList>
            <person name="Mehta H."/>
            <person name="Weng J."/>
            <person name="Shamoo Y."/>
        </authorList>
    </citation>
    <scope>NUCLEOTIDE SEQUENCE [LARGE SCALE GENOMIC DNA]</scope>
    <source>
        <strain evidence="2 3">MDA3139</strain>
    </source>
</reference>
<dbReference type="SUPFAM" id="SSF51004">
    <property type="entry name" value="C-terminal (heme d1) domain of cytochrome cd1-nitrite reductase"/>
    <property type="match status" value="1"/>
</dbReference>
<name>A0A2S6AX83_9NOCA</name>
<dbReference type="InterPro" id="IPR051200">
    <property type="entry name" value="Host-pathogen_enzymatic-act"/>
</dbReference>
<sequence length="339" mass="35320">MRPIRTFAVLLGAAVLVSGCSGSASLGPPHPGELPLRRVAQVSLTGGPVRFDYTALDAARGLLFVAHMGAGEVVEVDVRAHRVVRTIADVPDVHGVLVVADAHRVYATATGRNQLVAIDEDTGAVLFTAPTGDYPDGLAYDPVRRAVWTTNEHAGTETVVDAETGAVRATVAMDGEVGNVVYDPVTDRMMVAVHGRDDLALIDPAKATITERIPTPGCDDPHGQALDAADRVMFVGCAAGAAMVTVDLATGAVTGRDPVGETPDVLVYDPGAHRVYVAAESGWVSVFDRRDGRTVAVGAAHVADGAHSLAVDPATHRCYLPIPKGADGTAVLWEFEPTS</sequence>
<dbReference type="RefSeq" id="WP_104374122.1">
    <property type="nucleotide sequence ID" value="NZ_PSZC01000001.1"/>
</dbReference>
<organism evidence="2 3">
    <name type="scientific">Nocardia nova</name>
    <dbReference type="NCBI Taxonomy" id="37330"/>
    <lineage>
        <taxon>Bacteria</taxon>
        <taxon>Bacillati</taxon>
        <taxon>Actinomycetota</taxon>
        <taxon>Actinomycetes</taxon>
        <taxon>Mycobacteriales</taxon>
        <taxon>Nocardiaceae</taxon>
        <taxon>Nocardia</taxon>
    </lineage>
</organism>
<evidence type="ECO:0000313" key="3">
    <source>
        <dbReference type="Proteomes" id="UP000239874"/>
    </source>
</evidence>
<dbReference type="InterPro" id="IPR011048">
    <property type="entry name" value="Haem_d1_sf"/>
</dbReference>
<dbReference type="InterPro" id="IPR015943">
    <property type="entry name" value="WD40/YVTN_repeat-like_dom_sf"/>
</dbReference>
<comment type="caution">
    <text evidence="2">The sequence shown here is derived from an EMBL/GenBank/DDBJ whole genome shotgun (WGS) entry which is preliminary data.</text>
</comment>
<dbReference type="PANTHER" id="PTHR47197:SF3">
    <property type="entry name" value="DIHYDRO-HEME D1 DEHYDROGENASE"/>
    <property type="match status" value="1"/>
</dbReference>
<dbReference type="AlphaFoldDB" id="A0A2S6AX83"/>
<gene>
    <name evidence="2" type="ORF">C5E45_01175</name>
</gene>
<feature type="signal peptide" evidence="1">
    <location>
        <begin position="1"/>
        <end position="26"/>
    </location>
</feature>
<evidence type="ECO:0000313" key="2">
    <source>
        <dbReference type="EMBL" id="PPJ39784.1"/>
    </source>
</evidence>
<evidence type="ECO:0000256" key="1">
    <source>
        <dbReference type="SAM" id="SignalP"/>
    </source>
</evidence>
<dbReference type="Proteomes" id="UP000239874">
    <property type="component" value="Unassembled WGS sequence"/>
</dbReference>
<accession>A0A2S6AX83</accession>
<protein>
    <recommendedName>
        <fullName evidence="4">YncE family protein</fullName>
    </recommendedName>
</protein>
<dbReference type="Gene3D" id="2.130.10.10">
    <property type="entry name" value="YVTN repeat-like/Quinoprotein amine dehydrogenase"/>
    <property type="match status" value="2"/>
</dbReference>
<dbReference type="PANTHER" id="PTHR47197">
    <property type="entry name" value="PROTEIN NIRF"/>
    <property type="match status" value="1"/>
</dbReference>
<dbReference type="PROSITE" id="PS51257">
    <property type="entry name" value="PROKAR_LIPOPROTEIN"/>
    <property type="match status" value="1"/>
</dbReference>
<keyword evidence="1" id="KW-0732">Signal</keyword>
<dbReference type="OrthoDB" id="145213at2"/>
<dbReference type="EMBL" id="PSZC01000001">
    <property type="protein sequence ID" value="PPJ39784.1"/>
    <property type="molecule type" value="Genomic_DNA"/>
</dbReference>
<proteinExistence type="predicted"/>
<evidence type="ECO:0008006" key="4">
    <source>
        <dbReference type="Google" id="ProtNLM"/>
    </source>
</evidence>
<feature type="chain" id="PRO_5039158482" description="YncE family protein" evidence="1">
    <location>
        <begin position="27"/>
        <end position="339"/>
    </location>
</feature>